<comment type="caution">
    <text evidence="3">The sequence shown here is derived from an EMBL/GenBank/DDBJ whole genome shotgun (WGS) entry which is preliminary data.</text>
</comment>
<reference evidence="3" key="1">
    <citation type="submission" date="2021-01" db="EMBL/GenBank/DDBJ databases">
        <title>Whole genome shotgun sequence of Planosporangium flavigriseum NBRC 105377.</title>
        <authorList>
            <person name="Komaki H."/>
            <person name="Tamura T."/>
        </authorList>
    </citation>
    <scope>NUCLEOTIDE SEQUENCE</scope>
    <source>
        <strain evidence="3">NBRC 105377</strain>
    </source>
</reference>
<evidence type="ECO:0000259" key="2">
    <source>
        <dbReference type="Pfam" id="PF00350"/>
    </source>
</evidence>
<dbReference type="Gene3D" id="3.40.50.300">
    <property type="entry name" value="P-loop containing nucleotide triphosphate hydrolases"/>
    <property type="match status" value="1"/>
</dbReference>
<dbReference type="EMBL" id="BONU01000013">
    <property type="protein sequence ID" value="GIG73971.1"/>
    <property type="molecule type" value="Genomic_DNA"/>
</dbReference>
<name>A0A8J3LUT0_9ACTN</name>
<dbReference type="PANTHER" id="PTHR43681:SF1">
    <property type="entry name" value="SARCALUMENIN"/>
    <property type="match status" value="1"/>
</dbReference>
<accession>A0A8J3LUT0</accession>
<dbReference type="RefSeq" id="WP_168079102.1">
    <property type="nucleotide sequence ID" value="NZ_BAAAQJ010000020.1"/>
</dbReference>
<dbReference type="InterPro" id="IPR045063">
    <property type="entry name" value="Dynamin_N"/>
</dbReference>
<dbReference type="PANTHER" id="PTHR43681">
    <property type="entry name" value="TRANSMEMBRANE GTPASE FZO"/>
    <property type="match status" value="1"/>
</dbReference>
<dbReference type="InterPro" id="IPR051943">
    <property type="entry name" value="TRAFAC_Dynamin-like_GTPase"/>
</dbReference>
<evidence type="ECO:0000313" key="3">
    <source>
        <dbReference type="EMBL" id="GIG73971.1"/>
    </source>
</evidence>
<protein>
    <recommendedName>
        <fullName evidence="2">Dynamin N-terminal domain-containing protein</fullName>
    </recommendedName>
</protein>
<dbReference type="SUPFAM" id="SSF52540">
    <property type="entry name" value="P-loop containing nucleoside triphosphate hydrolases"/>
    <property type="match status" value="1"/>
</dbReference>
<gene>
    <name evidence="3" type="ORF">Pfl04_23750</name>
</gene>
<feature type="compositionally biased region" description="Low complexity" evidence="1">
    <location>
        <begin position="295"/>
        <end position="315"/>
    </location>
</feature>
<keyword evidence="4" id="KW-1185">Reference proteome</keyword>
<dbReference type="InterPro" id="IPR027417">
    <property type="entry name" value="P-loop_NTPase"/>
</dbReference>
<dbReference type="Pfam" id="PF00350">
    <property type="entry name" value="Dynamin_N"/>
    <property type="match status" value="1"/>
</dbReference>
<feature type="region of interest" description="Disordered" evidence="1">
    <location>
        <begin position="1"/>
        <end position="44"/>
    </location>
</feature>
<evidence type="ECO:0000313" key="4">
    <source>
        <dbReference type="Proteomes" id="UP000653674"/>
    </source>
</evidence>
<dbReference type="Proteomes" id="UP000653674">
    <property type="component" value="Unassembled WGS sequence"/>
</dbReference>
<evidence type="ECO:0000256" key="1">
    <source>
        <dbReference type="SAM" id="MobiDB-lite"/>
    </source>
</evidence>
<feature type="domain" description="Dynamin N-terminal" evidence="2">
    <location>
        <begin position="52"/>
        <end position="216"/>
    </location>
</feature>
<sequence length="535" mass="55821">MKSAVPRTPMATLGAAAPSGPAETFNGRIESTSPDGRLAPSAPSDAANVPMIVVAGAPRCGKSSVTNALLGTSTSRPAGGPVVDLPTTSAYVNFRHGEELRAYAYVPGRRAPRLLSVEQLRAGDSGMFARGGPGRPPRRVVVLHPAELLRHVSLVDTPGAGGFDEAYAEIVLDALDHGGGLLFVTEASTALGSAQLDFLAEVEQRGVPVTFVLTKIDSCPQWPAVLSANQKLVHDHAPRLATAPWYAVSTLRGADDASPAAAVEEAARGLAGLSLGALRRGLTEPAPGERSPRQAGAPGRTGVPAPAPAPRVAAGATDAHWTELLNQEIRAGGINTARYLAMDLEAIQLRCARETDSPEGRARLAYAVDRELHALSVRLTRAVDEVATEIMRKVFGEILEVPPDRAAVERVRGGARRAVEAAERGEPEWDRALLVTATGGVAVSAGGGAVASLSAIEPRPIDAQLLPPVGVGLSATCYSARGHDVDGSRCRGWLAKTMRTLEVDLGCELAQRFEYLHEALAVVAADTVDHGVLLA</sequence>
<organism evidence="3 4">
    <name type="scientific">Planosporangium flavigriseum</name>
    <dbReference type="NCBI Taxonomy" id="373681"/>
    <lineage>
        <taxon>Bacteria</taxon>
        <taxon>Bacillati</taxon>
        <taxon>Actinomycetota</taxon>
        <taxon>Actinomycetes</taxon>
        <taxon>Micromonosporales</taxon>
        <taxon>Micromonosporaceae</taxon>
        <taxon>Planosporangium</taxon>
    </lineage>
</organism>
<proteinExistence type="predicted"/>
<dbReference type="AlphaFoldDB" id="A0A8J3LUT0"/>
<feature type="region of interest" description="Disordered" evidence="1">
    <location>
        <begin position="281"/>
        <end position="315"/>
    </location>
</feature>